<dbReference type="EC" id="2.7.11.1" evidence="2"/>
<feature type="coiled-coil region" evidence="1">
    <location>
        <begin position="11"/>
        <end position="38"/>
    </location>
</feature>
<keyword evidence="1" id="KW-0175">Coiled coil</keyword>
<name>A0A8S3VI86_MYTED</name>
<protein>
    <submittedName>
        <fullName evidence="2">TAO</fullName>
        <ecNumber evidence="2">2.7.11.1</ecNumber>
    </submittedName>
</protein>
<dbReference type="EMBL" id="CAJPWZ010003148">
    <property type="protein sequence ID" value="CAG2253299.1"/>
    <property type="molecule type" value="Genomic_DNA"/>
</dbReference>
<dbReference type="OrthoDB" id="10520245at2759"/>
<dbReference type="GO" id="GO:0004674">
    <property type="term" value="F:protein serine/threonine kinase activity"/>
    <property type="evidence" value="ECO:0007669"/>
    <property type="project" value="UniProtKB-EC"/>
</dbReference>
<dbReference type="Proteomes" id="UP000683360">
    <property type="component" value="Unassembled WGS sequence"/>
</dbReference>
<organism evidence="2 3">
    <name type="scientific">Mytilus edulis</name>
    <name type="common">Blue mussel</name>
    <dbReference type="NCBI Taxonomy" id="6550"/>
    <lineage>
        <taxon>Eukaryota</taxon>
        <taxon>Metazoa</taxon>
        <taxon>Spiralia</taxon>
        <taxon>Lophotrochozoa</taxon>
        <taxon>Mollusca</taxon>
        <taxon>Bivalvia</taxon>
        <taxon>Autobranchia</taxon>
        <taxon>Pteriomorphia</taxon>
        <taxon>Mytilida</taxon>
        <taxon>Mytiloidea</taxon>
        <taxon>Mytilidae</taxon>
        <taxon>Mytilinae</taxon>
        <taxon>Mytilus</taxon>
    </lineage>
</organism>
<evidence type="ECO:0000256" key="1">
    <source>
        <dbReference type="SAM" id="Coils"/>
    </source>
</evidence>
<sequence>MDILNKQNARIVHLERKYVTVIKELKLLKDENKNLTHQLDIKKTVLQKLQYKVCKEKKSIKNDINLLKATDQARSQDFIALNTVVQSTSHKLHNVSTMLESNLQNVMIRAIGARKDSSYIIQFSDIKESYGISNTTNFILSGKFTCDDAGLYILMIIVFADPSGADVNLYKMQ</sequence>
<accession>A0A8S3VI86</accession>
<keyword evidence="2" id="KW-0808">Transferase</keyword>
<comment type="caution">
    <text evidence="2">The sequence shown here is derived from an EMBL/GenBank/DDBJ whole genome shotgun (WGS) entry which is preliminary data.</text>
</comment>
<gene>
    <name evidence="2" type="ORF">MEDL_64840</name>
</gene>
<reference evidence="2" key="1">
    <citation type="submission" date="2021-03" db="EMBL/GenBank/DDBJ databases">
        <authorList>
            <person name="Bekaert M."/>
        </authorList>
    </citation>
    <scope>NUCLEOTIDE SEQUENCE</scope>
</reference>
<dbReference type="AlphaFoldDB" id="A0A8S3VI86"/>
<evidence type="ECO:0000313" key="2">
    <source>
        <dbReference type="EMBL" id="CAG2253299.1"/>
    </source>
</evidence>
<proteinExistence type="predicted"/>
<evidence type="ECO:0000313" key="3">
    <source>
        <dbReference type="Proteomes" id="UP000683360"/>
    </source>
</evidence>
<keyword evidence="3" id="KW-1185">Reference proteome</keyword>